<dbReference type="PANTHER" id="PTHR13869">
    <property type="entry name" value="MYELIN P0 RELATED"/>
    <property type="match status" value="1"/>
</dbReference>
<dbReference type="InterPro" id="IPR036179">
    <property type="entry name" value="Ig-like_dom_sf"/>
</dbReference>
<feature type="transmembrane region" description="Helical" evidence="11">
    <location>
        <begin position="151"/>
        <end position="175"/>
    </location>
</feature>
<dbReference type="PROSITE" id="PS50835">
    <property type="entry name" value="IG_LIKE"/>
    <property type="match status" value="1"/>
</dbReference>
<dbReference type="InterPro" id="IPR013106">
    <property type="entry name" value="Ig_V-set"/>
</dbReference>
<evidence type="ECO:0000256" key="9">
    <source>
        <dbReference type="ARBA" id="ARBA00023319"/>
    </source>
</evidence>
<keyword evidence="4" id="KW-0732">Signal</keyword>
<reference evidence="13" key="1">
    <citation type="submission" date="2021-01" db="EMBL/GenBank/DDBJ databases">
        <authorList>
            <person name="Zahm M."/>
            <person name="Roques C."/>
            <person name="Cabau C."/>
            <person name="Klopp C."/>
            <person name="Donnadieu C."/>
            <person name="Jouanno E."/>
            <person name="Lampietro C."/>
            <person name="Louis A."/>
            <person name="Herpin A."/>
            <person name="Echchiki A."/>
            <person name="Berthelot C."/>
            <person name="Parey E."/>
            <person name="Roest-Crollius H."/>
            <person name="Braasch I."/>
            <person name="Postlethwait J."/>
            <person name="Bobe J."/>
            <person name="Montfort J."/>
            <person name="Bouchez O."/>
            <person name="Begum T."/>
            <person name="Mejri S."/>
            <person name="Adams A."/>
            <person name="Chen W.-J."/>
            <person name="Guiguen Y."/>
        </authorList>
    </citation>
    <scope>NUCLEOTIDE SEQUENCE</scope>
    <source>
        <strain evidence="13">YG-15Mar2019-1</strain>
        <tissue evidence="13">Brain</tissue>
    </source>
</reference>
<evidence type="ECO:0000259" key="12">
    <source>
        <dbReference type="PROSITE" id="PS50835"/>
    </source>
</evidence>
<dbReference type="InterPro" id="IPR000920">
    <property type="entry name" value="Myelin_P0-rel"/>
</dbReference>
<evidence type="ECO:0000256" key="3">
    <source>
        <dbReference type="ARBA" id="ARBA00022692"/>
    </source>
</evidence>
<evidence type="ECO:0000256" key="8">
    <source>
        <dbReference type="ARBA" id="ARBA00023180"/>
    </source>
</evidence>
<keyword evidence="8" id="KW-0325">Glycoprotein</keyword>
<evidence type="ECO:0000256" key="11">
    <source>
        <dbReference type="SAM" id="Phobius"/>
    </source>
</evidence>
<dbReference type="EMBL" id="JAFDVH010000009">
    <property type="protein sequence ID" value="KAG7470808.1"/>
    <property type="molecule type" value="Genomic_DNA"/>
</dbReference>
<dbReference type="GO" id="GO:0005886">
    <property type="term" value="C:plasma membrane"/>
    <property type="evidence" value="ECO:0007669"/>
    <property type="project" value="TreeGrafter"/>
</dbReference>
<dbReference type="InterPro" id="IPR007110">
    <property type="entry name" value="Ig-like_dom"/>
</dbReference>
<dbReference type="GO" id="GO:0098609">
    <property type="term" value="P:cell-cell adhesion"/>
    <property type="evidence" value="ECO:0007669"/>
    <property type="project" value="TreeGrafter"/>
</dbReference>
<keyword evidence="3 11" id="KW-0812">Transmembrane</keyword>
<dbReference type="FunFam" id="2.60.40.10:FF:000193">
    <property type="entry name" value="Myelin protein zero-like 1 like"/>
    <property type="match status" value="1"/>
</dbReference>
<dbReference type="Gene3D" id="2.60.40.10">
    <property type="entry name" value="Immunoglobulins"/>
    <property type="match status" value="1"/>
</dbReference>
<dbReference type="SUPFAM" id="SSF48726">
    <property type="entry name" value="Immunoglobulin"/>
    <property type="match status" value="1"/>
</dbReference>
<comment type="subcellular location">
    <subcellularLocation>
        <location evidence="1">Membrane</location>
        <topology evidence="1">Single-pass type I membrane protein</topology>
    </subcellularLocation>
</comment>
<evidence type="ECO:0000256" key="5">
    <source>
        <dbReference type="ARBA" id="ARBA00022989"/>
    </source>
</evidence>
<evidence type="ECO:0000256" key="7">
    <source>
        <dbReference type="ARBA" id="ARBA00023157"/>
    </source>
</evidence>
<dbReference type="OrthoDB" id="8916449at2759"/>
<keyword evidence="9" id="KW-0393">Immunoglobulin domain</keyword>
<proteinExistence type="inferred from homology"/>
<dbReference type="PANTHER" id="PTHR13869:SF21">
    <property type="entry name" value="MYELIN PROTEIN ZERO-LIKE PROTEIN 2"/>
    <property type="match status" value="1"/>
</dbReference>
<evidence type="ECO:0000256" key="4">
    <source>
        <dbReference type="ARBA" id="ARBA00022729"/>
    </source>
</evidence>
<dbReference type="InterPro" id="IPR013783">
    <property type="entry name" value="Ig-like_fold"/>
</dbReference>
<keyword evidence="6 11" id="KW-0472">Membrane</keyword>
<comment type="caution">
    <text evidence="13">The sequence shown here is derived from an EMBL/GenBank/DDBJ whole genome shotgun (WGS) entry which is preliminary data.</text>
</comment>
<evidence type="ECO:0000256" key="6">
    <source>
        <dbReference type="ARBA" id="ARBA00023136"/>
    </source>
</evidence>
<evidence type="ECO:0000313" key="14">
    <source>
        <dbReference type="Proteomes" id="UP001046870"/>
    </source>
</evidence>
<name>A0A9D3PX34_MEGAT</name>
<dbReference type="InterPro" id="IPR003599">
    <property type="entry name" value="Ig_sub"/>
</dbReference>
<comment type="similarity">
    <text evidence="2">Belongs to the myelin P0 protein family.</text>
</comment>
<evidence type="ECO:0000256" key="2">
    <source>
        <dbReference type="ARBA" id="ARBA00007180"/>
    </source>
</evidence>
<feature type="domain" description="Ig-like" evidence="12">
    <location>
        <begin position="24"/>
        <end position="144"/>
    </location>
</feature>
<evidence type="ECO:0000313" key="13">
    <source>
        <dbReference type="EMBL" id="KAG7470808.1"/>
    </source>
</evidence>
<evidence type="ECO:0000256" key="10">
    <source>
        <dbReference type="SAM" id="MobiDB-lite"/>
    </source>
</evidence>
<dbReference type="SMART" id="SM00409">
    <property type="entry name" value="IG"/>
    <property type="match status" value="1"/>
</dbReference>
<keyword evidence="14" id="KW-1185">Reference proteome</keyword>
<dbReference type="Proteomes" id="UP001046870">
    <property type="component" value="Chromosome 9"/>
</dbReference>
<accession>A0A9D3PX34</accession>
<evidence type="ECO:0000256" key="1">
    <source>
        <dbReference type="ARBA" id="ARBA00004479"/>
    </source>
</evidence>
<feature type="region of interest" description="Disordered" evidence="10">
    <location>
        <begin position="216"/>
        <end position="250"/>
    </location>
</feature>
<feature type="compositionally biased region" description="Low complexity" evidence="10">
    <location>
        <begin position="225"/>
        <end position="235"/>
    </location>
</feature>
<gene>
    <name evidence="13" type="ORF">MATL_G00117860</name>
</gene>
<protein>
    <recommendedName>
        <fullName evidence="12">Ig-like domain-containing protein</fullName>
    </recommendedName>
</protein>
<keyword evidence="7" id="KW-1015">Disulfide bond</keyword>
<dbReference type="Pfam" id="PF07686">
    <property type="entry name" value="V-set"/>
    <property type="match status" value="1"/>
</dbReference>
<dbReference type="AlphaFoldDB" id="A0A9D3PX34"/>
<organism evidence="13 14">
    <name type="scientific">Megalops atlanticus</name>
    <name type="common">Tarpon</name>
    <name type="synonym">Clupea gigantea</name>
    <dbReference type="NCBI Taxonomy" id="7932"/>
    <lineage>
        <taxon>Eukaryota</taxon>
        <taxon>Metazoa</taxon>
        <taxon>Chordata</taxon>
        <taxon>Craniata</taxon>
        <taxon>Vertebrata</taxon>
        <taxon>Euteleostomi</taxon>
        <taxon>Actinopterygii</taxon>
        <taxon>Neopterygii</taxon>
        <taxon>Teleostei</taxon>
        <taxon>Elopiformes</taxon>
        <taxon>Megalopidae</taxon>
        <taxon>Megalops</taxon>
    </lineage>
</organism>
<keyword evidence="5 11" id="KW-1133">Transmembrane helix</keyword>
<sequence length="250" mass="27892">MYRIRFQLYALLVGIAAAGVLRVGGIKIYTPDEVEAVNGTDVRLKCTFQSTHTIVPKMVSVSWNFRPLSKGQEESVFYYHDKPYLPLEGRFRKRVSWAGDIMGGDASIMLREVKFTYNGTFSCQVKNPPDVHGNAGEVRLRVVATASYSEIAILAAAVGGGILLMLIFVCIIAGIRACLKRRKERDLTQPRRERKDPTLCHPARALHLYVKEEEIEIDSSDGMISEPSTKDPSSSSEEEKSSDECDNDDD</sequence>
<dbReference type="PRINTS" id="PR00213">
    <property type="entry name" value="MYELINP0"/>
</dbReference>